<evidence type="ECO:0000313" key="2">
    <source>
        <dbReference type="EMBL" id="SFZ82281.1"/>
    </source>
</evidence>
<keyword evidence="2" id="KW-0808">Transferase</keyword>
<dbReference type="SUPFAM" id="SSF53335">
    <property type="entry name" value="S-adenosyl-L-methionine-dependent methyltransferases"/>
    <property type="match status" value="1"/>
</dbReference>
<sequence>MTKTLLSSGDLIADRRASYAQMLFIGGDPAAAADLMEQALERVPDWPAGLDLLGRFREAAGDVAGAIAAWRELAARDAEGIFGATLKLAVHGAAIAPDRTEPGYVAALFDTYADDFDAALLQRLGYRVPGLIAAGLNVAMADAGVERVAKALDLGCGTGLMGEHLRRPVSHLTGIDLSAGMLAEARLKGIYDELSEAELNAYLAGSADLVDIVTAADVFVYCGALPPLFEGVARVLRPGGLFAFSVETHAGPEAFVLRPSLRYAHGKAATLAALSEAGFTLISAHEEALREDRGEPVMGLVIVARRAAQAAVADLRPAEAAKAETVEAAPSLH</sequence>
<dbReference type="Gene3D" id="3.40.50.150">
    <property type="entry name" value="Vaccinia Virus protein VP39"/>
    <property type="match status" value="1"/>
</dbReference>
<dbReference type="InterPro" id="IPR050508">
    <property type="entry name" value="Methyltransf_Superfamily"/>
</dbReference>
<dbReference type="GO" id="GO:0008757">
    <property type="term" value="F:S-adenosylmethionine-dependent methyltransferase activity"/>
    <property type="evidence" value="ECO:0007669"/>
    <property type="project" value="InterPro"/>
</dbReference>
<organism evidence="2 3">
    <name type="scientific">Devosia enhydra</name>
    <dbReference type="NCBI Taxonomy" id="665118"/>
    <lineage>
        <taxon>Bacteria</taxon>
        <taxon>Pseudomonadati</taxon>
        <taxon>Pseudomonadota</taxon>
        <taxon>Alphaproteobacteria</taxon>
        <taxon>Hyphomicrobiales</taxon>
        <taxon>Devosiaceae</taxon>
        <taxon>Devosia</taxon>
    </lineage>
</organism>
<name>A0A1K2HVB9_9HYPH</name>
<dbReference type="InterPro" id="IPR029063">
    <property type="entry name" value="SAM-dependent_MTases_sf"/>
</dbReference>
<evidence type="ECO:0000259" key="1">
    <source>
        <dbReference type="Pfam" id="PF08241"/>
    </source>
</evidence>
<gene>
    <name evidence="2" type="ORF">SAMN02983003_0985</name>
</gene>
<dbReference type="AlphaFoldDB" id="A0A1K2HVB9"/>
<dbReference type="Proteomes" id="UP000183447">
    <property type="component" value="Unassembled WGS sequence"/>
</dbReference>
<dbReference type="Pfam" id="PF08241">
    <property type="entry name" value="Methyltransf_11"/>
    <property type="match status" value="1"/>
</dbReference>
<evidence type="ECO:0000313" key="3">
    <source>
        <dbReference type="Proteomes" id="UP000183447"/>
    </source>
</evidence>
<dbReference type="EMBL" id="FPKU01000001">
    <property type="protein sequence ID" value="SFZ82281.1"/>
    <property type="molecule type" value="Genomic_DNA"/>
</dbReference>
<dbReference type="STRING" id="665118.SAMN02983003_0985"/>
<dbReference type="InterPro" id="IPR013216">
    <property type="entry name" value="Methyltransf_11"/>
</dbReference>
<dbReference type="GO" id="GO:0032259">
    <property type="term" value="P:methylation"/>
    <property type="evidence" value="ECO:0007669"/>
    <property type="project" value="UniProtKB-KW"/>
</dbReference>
<dbReference type="Gene3D" id="1.25.40.10">
    <property type="entry name" value="Tetratricopeptide repeat domain"/>
    <property type="match status" value="1"/>
</dbReference>
<accession>A0A1K2HVB9</accession>
<feature type="domain" description="Methyltransferase type 11" evidence="1">
    <location>
        <begin position="152"/>
        <end position="244"/>
    </location>
</feature>
<dbReference type="InterPro" id="IPR011990">
    <property type="entry name" value="TPR-like_helical_dom_sf"/>
</dbReference>
<protein>
    <submittedName>
        <fullName evidence="2">Predicted methyltransferase, contains TPR repeat</fullName>
    </submittedName>
</protein>
<keyword evidence="3" id="KW-1185">Reference proteome</keyword>
<dbReference type="PANTHER" id="PTHR42912:SF93">
    <property type="entry name" value="N6-ADENOSINE-METHYLTRANSFERASE TMT1A"/>
    <property type="match status" value="1"/>
</dbReference>
<keyword evidence="2" id="KW-0489">Methyltransferase</keyword>
<proteinExistence type="predicted"/>
<dbReference type="RefSeq" id="WP_072339512.1">
    <property type="nucleotide sequence ID" value="NZ_FPKU01000001.1"/>
</dbReference>
<dbReference type="SUPFAM" id="SSF48452">
    <property type="entry name" value="TPR-like"/>
    <property type="match status" value="1"/>
</dbReference>
<dbReference type="PANTHER" id="PTHR42912">
    <property type="entry name" value="METHYLTRANSFERASE"/>
    <property type="match status" value="1"/>
</dbReference>
<reference evidence="2 3" key="1">
    <citation type="submission" date="2016-11" db="EMBL/GenBank/DDBJ databases">
        <authorList>
            <person name="Jaros S."/>
            <person name="Januszkiewicz K."/>
            <person name="Wedrychowicz H."/>
        </authorList>
    </citation>
    <scope>NUCLEOTIDE SEQUENCE [LARGE SCALE GENOMIC DNA]</scope>
    <source>
        <strain evidence="2 3">ATCC 23634</strain>
    </source>
</reference>
<dbReference type="CDD" id="cd02440">
    <property type="entry name" value="AdoMet_MTases"/>
    <property type="match status" value="1"/>
</dbReference>